<keyword evidence="3 17" id="KW-0444">Lipid biosynthesis</keyword>
<evidence type="ECO:0000256" key="17">
    <source>
        <dbReference type="HAMAP-Rule" id="MF_03216"/>
    </source>
</evidence>
<evidence type="ECO:0000256" key="11">
    <source>
        <dbReference type="ARBA" id="ARBA00023128"/>
    </source>
</evidence>
<keyword evidence="8 17" id="KW-0256">Endoplasmic reticulum</keyword>
<protein>
    <recommendedName>
        <fullName evidence="17">Phosphatidyl-N-methylethanolamine N-methyltransferase</fullName>
        <ecNumber evidence="17">2.1.1.71</ecNumber>
    </recommendedName>
    <alternativeName>
        <fullName evidence="17">Phospholipid methyltransferase</fullName>
        <shortName evidence="17">PLMT</shortName>
    </alternativeName>
</protein>
<feature type="transmembrane region" description="Helical" evidence="18">
    <location>
        <begin position="22"/>
        <end position="40"/>
    </location>
</feature>
<evidence type="ECO:0000256" key="7">
    <source>
        <dbReference type="ARBA" id="ARBA00022692"/>
    </source>
</evidence>
<feature type="transmembrane region" description="Helical" evidence="18">
    <location>
        <begin position="100"/>
        <end position="128"/>
    </location>
</feature>
<keyword evidence="6 17" id="KW-0949">S-adenosyl-L-methionine</keyword>
<feature type="topological domain" description="Lumenal" evidence="17">
    <location>
        <begin position="1"/>
        <end position="20"/>
    </location>
</feature>
<dbReference type="PROSITE" id="PS51599">
    <property type="entry name" value="SAM_PEMT_PEM2"/>
    <property type="match status" value="1"/>
</dbReference>
<reference evidence="19" key="1">
    <citation type="submission" date="2022-07" db="EMBL/GenBank/DDBJ databases">
        <title>Phylogenomic reconstructions and comparative analyses of Kickxellomycotina fungi.</title>
        <authorList>
            <person name="Reynolds N.K."/>
            <person name="Stajich J.E."/>
            <person name="Barry K."/>
            <person name="Grigoriev I.V."/>
            <person name="Crous P."/>
            <person name="Smith M.E."/>
        </authorList>
    </citation>
    <scope>NUCLEOTIDE SEQUENCE</scope>
    <source>
        <strain evidence="19">RSA 1196</strain>
    </source>
</reference>
<evidence type="ECO:0000256" key="18">
    <source>
        <dbReference type="SAM" id="Phobius"/>
    </source>
</evidence>
<evidence type="ECO:0000256" key="10">
    <source>
        <dbReference type="ARBA" id="ARBA00023098"/>
    </source>
</evidence>
<evidence type="ECO:0000256" key="14">
    <source>
        <dbReference type="ARBA" id="ARBA00023264"/>
    </source>
</evidence>
<dbReference type="Proteomes" id="UP001150925">
    <property type="component" value="Unassembled WGS sequence"/>
</dbReference>
<comment type="catalytic activity">
    <reaction evidence="16 17">
        <text>a 1,2-diacyl-sn-glycero-3-phospho-N-methylethanolamine + S-adenosyl-L-methionine = a 1,2-diacyl-sn-glycero-3-phospho-N,N-dimethylethanolamine + S-adenosyl-L-homocysteine + H(+)</text>
        <dbReference type="Rhea" id="RHEA:32735"/>
        <dbReference type="ChEBI" id="CHEBI:15378"/>
        <dbReference type="ChEBI" id="CHEBI:57856"/>
        <dbReference type="ChEBI" id="CHEBI:59789"/>
        <dbReference type="ChEBI" id="CHEBI:64572"/>
        <dbReference type="ChEBI" id="CHEBI:64573"/>
        <dbReference type="EC" id="2.1.1.71"/>
    </reaction>
</comment>
<sequence>MDQVLAVTQEHLAPLVHWREPTLWYVVASIVFNPTFWNIAARQEYHRKVFTRLAGGNSRYGCYILAATIFSLGILRDHLYNVALEHQPKVDMLAYGEVKLLALVLGVFGSTLVVTSMYQLGIVGTYLGDYFGILMDQRVTAFPFNVSNNPMYHGSTLSFLAVALWNESAAGLFLSAVVFVMYCIALRFEEPFTGMIYAKRDAAKKTE</sequence>
<evidence type="ECO:0000256" key="2">
    <source>
        <dbReference type="ARBA" id="ARBA00005189"/>
    </source>
</evidence>
<dbReference type="GO" id="GO:0006656">
    <property type="term" value="P:phosphatidylcholine biosynthetic process"/>
    <property type="evidence" value="ECO:0007669"/>
    <property type="project" value="UniProtKB-UniRule"/>
</dbReference>
<keyword evidence="14 17" id="KW-1208">Phospholipid metabolism</keyword>
<keyword evidence="7 17" id="KW-0812">Transmembrane</keyword>
<evidence type="ECO:0000256" key="5">
    <source>
        <dbReference type="ARBA" id="ARBA00022679"/>
    </source>
</evidence>
<keyword evidence="10 17" id="KW-0443">Lipid metabolism</keyword>
<dbReference type="AlphaFoldDB" id="A0A9W8AR59"/>
<comment type="pathway">
    <text evidence="1 17">Phospholipid metabolism; phosphatidylcholine biosynthesis.</text>
</comment>
<feature type="binding site" evidence="17">
    <location>
        <begin position="107"/>
        <end position="109"/>
    </location>
    <ligand>
        <name>S-adenosyl-L-methionine</name>
        <dbReference type="ChEBI" id="CHEBI:59789"/>
    </ligand>
</feature>
<comment type="catalytic activity">
    <reaction evidence="15">
        <text>a 1,2-diacyl-sn-glycero-3-phospho-N,N-dimethylethanolamine + S-adenosyl-L-methionine = a 1,2-diacyl-sn-glycero-3-phosphocholine + S-adenosyl-L-homocysteine + H(+)</text>
        <dbReference type="Rhea" id="RHEA:32739"/>
        <dbReference type="ChEBI" id="CHEBI:15378"/>
        <dbReference type="ChEBI" id="CHEBI:57643"/>
        <dbReference type="ChEBI" id="CHEBI:57856"/>
        <dbReference type="ChEBI" id="CHEBI:59789"/>
        <dbReference type="ChEBI" id="CHEBI:64572"/>
        <dbReference type="EC" id="2.1.1.71"/>
    </reaction>
</comment>
<feature type="topological domain" description="Lumenal" evidence="17">
    <location>
        <begin position="42"/>
        <end position="53"/>
    </location>
</feature>
<dbReference type="InterPro" id="IPR024960">
    <property type="entry name" value="PEMT/MFAP"/>
</dbReference>
<evidence type="ECO:0000256" key="15">
    <source>
        <dbReference type="ARBA" id="ARBA00051252"/>
    </source>
</evidence>
<evidence type="ECO:0000256" key="8">
    <source>
        <dbReference type="ARBA" id="ARBA00022824"/>
    </source>
</evidence>
<evidence type="ECO:0000256" key="16">
    <source>
        <dbReference type="ARBA" id="ARBA00052459"/>
    </source>
</evidence>
<dbReference type="Pfam" id="PF04191">
    <property type="entry name" value="PEMT"/>
    <property type="match status" value="1"/>
</dbReference>
<gene>
    <name evidence="19" type="primary">OPI3</name>
    <name evidence="19" type="ORF">IWQ62_005051</name>
</gene>
<feature type="topological domain" description="Lumenal" evidence="17">
    <location>
        <begin position="124"/>
        <end position="166"/>
    </location>
</feature>
<evidence type="ECO:0000256" key="9">
    <source>
        <dbReference type="ARBA" id="ARBA00022989"/>
    </source>
</evidence>
<dbReference type="PIRSF" id="PIRSF005444">
    <property type="entry name" value="PEMT"/>
    <property type="match status" value="1"/>
</dbReference>
<evidence type="ECO:0000313" key="20">
    <source>
        <dbReference type="Proteomes" id="UP001150925"/>
    </source>
</evidence>
<feature type="binding site" evidence="17">
    <location>
        <begin position="189"/>
        <end position="190"/>
    </location>
    <ligand>
        <name>S-adenosyl-L-methionine</name>
        <dbReference type="ChEBI" id="CHEBI:59789"/>
    </ligand>
</feature>
<evidence type="ECO:0000256" key="3">
    <source>
        <dbReference type="ARBA" id="ARBA00022516"/>
    </source>
</evidence>
<evidence type="ECO:0000256" key="4">
    <source>
        <dbReference type="ARBA" id="ARBA00022603"/>
    </source>
</evidence>
<feature type="topological domain" description="Cytoplasmic" evidence="17">
    <location>
        <begin position="76"/>
        <end position="102"/>
    </location>
</feature>
<dbReference type="PANTHER" id="PTHR15458:SF5">
    <property type="entry name" value="PHOSPHATIDYLETHANOLAMINE N-METHYLTRANSFERASE"/>
    <property type="match status" value="1"/>
</dbReference>
<dbReference type="EC" id="2.1.1.71" evidence="17"/>
<evidence type="ECO:0000256" key="6">
    <source>
        <dbReference type="ARBA" id="ARBA00022691"/>
    </source>
</evidence>
<keyword evidence="9 17" id="KW-1133">Transmembrane helix</keyword>
<dbReference type="InterPro" id="IPR007318">
    <property type="entry name" value="Phopholipid_MeTrfase"/>
</dbReference>
<comment type="similarity">
    <text evidence="17">Belongs to the class VI-like SAM-binding methyltransferase superfamily. PEMT/PEM2 methyltransferase family.</text>
</comment>
<dbReference type="Gene3D" id="1.20.120.1630">
    <property type="match status" value="1"/>
</dbReference>
<keyword evidence="11 17" id="KW-0496">Mitochondrion</keyword>
<evidence type="ECO:0000313" key="19">
    <source>
        <dbReference type="EMBL" id="KAJ1957605.1"/>
    </source>
</evidence>
<dbReference type="OrthoDB" id="8300106at2759"/>
<feature type="intramembrane region" description="Helical" evidence="17">
    <location>
        <begin position="21"/>
        <end position="41"/>
    </location>
</feature>
<keyword evidence="20" id="KW-1185">Reference proteome</keyword>
<feature type="transmembrane region" description="Helical" evidence="18">
    <location>
        <begin position="171"/>
        <end position="188"/>
    </location>
</feature>
<dbReference type="GO" id="GO:0031966">
    <property type="term" value="C:mitochondrial membrane"/>
    <property type="evidence" value="ECO:0007669"/>
    <property type="project" value="UniProtKB-SubCell"/>
</dbReference>
<keyword evidence="12 17" id="KW-0472">Membrane</keyword>
<dbReference type="FunFam" id="1.20.120.1630:FF:000005">
    <property type="entry name" value="Phosphatidylethanolamine N-methyltransferase"/>
    <property type="match status" value="1"/>
</dbReference>
<evidence type="ECO:0000256" key="1">
    <source>
        <dbReference type="ARBA" id="ARBA00004969"/>
    </source>
</evidence>
<keyword evidence="13 17" id="KW-0594">Phospholipid biosynthesis</keyword>
<evidence type="ECO:0000256" key="13">
    <source>
        <dbReference type="ARBA" id="ARBA00023209"/>
    </source>
</evidence>
<accession>A0A9W8AR59</accession>
<dbReference type="GO" id="GO:0000773">
    <property type="term" value="F:phosphatidyl-N-methylethanolamine N-methyltransferase activity"/>
    <property type="evidence" value="ECO:0007669"/>
    <property type="project" value="UniProtKB-UniRule"/>
</dbReference>
<proteinExistence type="inferred from homology"/>
<comment type="subcellular location">
    <subcellularLocation>
        <location evidence="17">Endoplasmic reticulum membrane</location>
        <topology evidence="17">Multi-pass membrane protein</topology>
    </subcellularLocation>
    <subcellularLocation>
        <location evidence="17">Mitochondrion membrane</location>
        <topology evidence="17">Multi-pass membrane protein</topology>
    </subcellularLocation>
</comment>
<comment type="caution">
    <text evidence="19">The sequence shown here is derived from an EMBL/GenBank/DDBJ whole genome shotgun (WGS) entry which is preliminary data.</text>
</comment>
<name>A0A9W8AR59_9FUNG</name>
<comment type="pathway">
    <text evidence="2">Lipid metabolism.</text>
</comment>
<keyword evidence="5 17" id="KW-0808">Transferase</keyword>
<dbReference type="GO" id="GO:0005789">
    <property type="term" value="C:endoplasmic reticulum membrane"/>
    <property type="evidence" value="ECO:0007669"/>
    <property type="project" value="UniProtKB-SubCell"/>
</dbReference>
<keyword evidence="4 17" id="KW-0489">Methyltransferase</keyword>
<dbReference type="HAMAP" id="MF_03216">
    <property type="entry name" value="PLMT"/>
    <property type="match status" value="1"/>
</dbReference>
<dbReference type="GO" id="GO:0032259">
    <property type="term" value="P:methylation"/>
    <property type="evidence" value="ECO:0007669"/>
    <property type="project" value="UniProtKB-KW"/>
</dbReference>
<organism evidence="19 20">
    <name type="scientific">Dispira parvispora</name>
    <dbReference type="NCBI Taxonomy" id="1520584"/>
    <lineage>
        <taxon>Eukaryota</taxon>
        <taxon>Fungi</taxon>
        <taxon>Fungi incertae sedis</taxon>
        <taxon>Zoopagomycota</taxon>
        <taxon>Kickxellomycotina</taxon>
        <taxon>Dimargaritomycetes</taxon>
        <taxon>Dimargaritales</taxon>
        <taxon>Dimargaritaceae</taxon>
        <taxon>Dispira</taxon>
    </lineage>
</organism>
<evidence type="ECO:0000256" key="12">
    <source>
        <dbReference type="ARBA" id="ARBA00023136"/>
    </source>
</evidence>
<comment type="function">
    <text evidence="17">Catalyzes the second two steps of the methylation pathway of phosphatidylcholine biosynthesis, the SAM-dependent methylation of phosphatidylmonomethylethanolamine (PMME) to phosphatidyldimethylethanolamine (PDME) and of PDME to phosphatidylcholine (PC).</text>
</comment>
<dbReference type="PANTHER" id="PTHR15458">
    <property type="entry name" value="PHOSPHATIDYLETHANOLAMINE N-METHYLTRANSFERASE"/>
    <property type="match status" value="1"/>
</dbReference>
<feature type="topological domain" description="Cytoplasmic" evidence="17">
    <location>
        <begin position="188"/>
        <end position="207"/>
    </location>
</feature>
<dbReference type="EMBL" id="JANBPY010001918">
    <property type="protein sequence ID" value="KAJ1957605.1"/>
    <property type="molecule type" value="Genomic_DNA"/>
</dbReference>